<dbReference type="Gene3D" id="3.40.50.1000">
    <property type="entry name" value="HAD superfamily/HAD-like"/>
    <property type="match status" value="1"/>
</dbReference>
<evidence type="ECO:0000313" key="2">
    <source>
        <dbReference type="Proteomes" id="UP000037251"/>
    </source>
</evidence>
<dbReference type="Proteomes" id="UP000037251">
    <property type="component" value="Unassembled WGS sequence"/>
</dbReference>
<dbReference type="AlphaFoldDB" id="A0A0L8LWW4"/>
<dbReference type="InterPro" id="IPR023214">
    <property type="entry name" value="HAD_sf"/>
</dbReference>
<dbReference type="EMBL" id="LGUS01000023">
    <property type="protein sequence ID" value="KOG42657.1"/>
    <property type="molecule type" value="Genomic_DNA"/>
</dbReference>
<name>A0A0L8LWW4_9ACTN</name>
<dbReference type="NCBIfam" id="TIGR01549">
    <property type="entry name" value="HAD-SF-IA-v1"/>
    <property type="match status" value="1"/>
</dbReference>
<comment type="caution">
    <text evidence="1">The sequence shown here is derived from an EMBL/GenBank/DDBJ whole genome shotgun (WGS) entry which is preliminary data.</text>
</comment>
<reference evidence="2" key="1">
    <citation type="submission" date="2015-07" db="EMBL/GenBank/DDBJ databases">
        <authorList>
            <person name="Ju K.-S."/>
            <person name="Doroghazi J.R."/>
            <person name="Metcalf W.W."/>
        </authorList>
    </citation>
    <scope>NUCLEOTIDE SEQUENCE [LARGE SCALE GENOMIC DNA]</scope>
    <source>
        <strain evidence="2">NRRL 2290</strain>
    </source>
</reference>
<dbReference type="InterPro" id="IPR006439">
    <property type="entry name" value="HAD-SF_hydro_IA"/>
</dbReference>
<keyword evidence="2" id="KW-1185">Reference proteome</keyword>
<sequence>MVARTRHVLFDFDGPICRLFAGYPAKDIARAQVEWLDSSGRGAVLTEEERFSPDPHGTLSALAERHPGTDLVAELEERLTWHELRAAKKARPTPYADPLIRTWVAVGARLAIVTNNSARTVTAYLRDRGVFSCFHPHVYGRTQDLSVLKPHPKTLILALTAMGAAPEASLMIGDTPSDHLAARAAGVDFLGYARNEASELRMLEAGVPRESIIGSLEPLLHAVRLARS</sequence>
<organism evidence="1 2">
    <name type="scientific">Streptomyces resistomycificus</name>
    <dbReference type="NCBI Taxonomy" id="67356"/>
    <lineage>
        <taxon>Bacteria</taxon>
        <taxon>Bacillati</taxon>
        <taxon>Actinomycetota</taxon>
        <taxon>Actinomycetes</taxon>
        <taxon>Kitasatosporales</taxon>
        <taxon>Streptomycetaceae</taxon>
        <taxon>Streptomyces</taxon>
        <taxon>Streptomyces aurantiacus group</taxon>
    </lineage>
</organism>
<proteinExistence type="predicted"/>
<dbReference type="InterPro" id="IPR023198">
    <property type="entry name" value="PGP-like_dom2"/>
</dbReference>
<dbReference type="eggNOG" id="COG0546">
    <property type="taxonomic scope" value="Bacteria"/>
</dbReference>
<dbReference type="CDD" id="cd01427">
    <property type="entry name" value="HAD_like"/>
    <property type="match status" value="1"/>
</dbReference>
<dbReference type="PANTHER" id="PTHR43434">
    <property type="entry name" value="PHOSPHOGLYCOLATE PHOSPHATASE"/>
    <property type="match status" value="1"/>
</dbReference>
<dbReference type="STRING" id="67356.AQJ84_18630"/>
<dbReference type="Pfam" id="PF00702">
    <property type="entry name" value="Hydrolase"/>
    <property type="match status" value="1"/>
</dbReference>
<accession>A0A0L8LWW4</accession>
<dbReference type="GO" id="GO:0005829">
    <property type="term" value="C:cytosol"/>
    <property type="evidence" value="ECO:0007669"/>
    <property type="project" value="TreeGrafter"/>
</dbReference>
<dbReference type="GO" id="GO:0006281">
    <property type="term" value="P:DNA repair"/>
    <property type="evidence" value="ECO:0007669"/>
    <property type="project" value="TreeGrafter"/>
</dbReference>
<keyword evidence="1" id="KW-0378">Hydrolase</keyword>
<dbReference type="Gene3D" id="1.10.150.240">
    <property type="entry name" value="Putative phosphatase, domain 2"/>
    <property type="match status" value="1"/>
</dbReference>
<evidence type="ECO:0000313" key="1">
    <source>
        <dbReference type="EMBL" id="KOG42657.1"/>
    </source>
</evidence>
<dbReference type="SUPFAM" id="SSF56784">
    <property type="entry name" value="HAD-like"/>
    <property type="match status" value="1"/>
</dbReference>
<dbReference type="InterPro" id="IPR050155">
    <property type="entry name" value="HAD-like_hydrolase_sf"/>
</dbReference>
<dbReference type="GO" id="GO:0008967">
    <property type="term" value="F:phosphoglycolate phosphatase activity"/>
    <property type="evidence" value="ECO:0007669"/>
    <property type="project" value="TreeGrafter"/>
</dbReference>
<dbReference type="InterPro" id="IPR036412">
    <property type="entry name" value="HAD-like_sf"/>
</dbReference>
<protein>
    <submittedName>
        <fullName evidence="1">HAD family hydrolase</fullName>
    </submittedName>
</protein>
<gene>
    <name evidence="1" type="ORF">ADK37_04550</name>
</gene>
<dbReference type="PATRIC" id="fig|67356.5.peg.990"/>
<dbReference type="PANTHER" id="PTHR43434:SF1">
    <property type="entry name" value="PHOSPHOGLYCOLATE PHOSPHATASE"/>
    <property type="match status" value="1"/>
</dbReference>